<dbReference type="EMBL" id="LIIK01000017">
    <property type="protein sequence ID" value="KQM08947.1"/>
    <property type="molecule type" value="Genomic_DNA"/>
</dbReference>
<organism evidence="1 2">
    <name type="scientific">Candidatus [Bacteroides] periocalifornicus</name>
    <dbReference type="NCBI Taxonomy" id="1702214"/>
    <lineage>
        <taxon>Bacteria</taxon>
        <taxon>Pseudomonadati</taxon>
        <taxon>Bacteroidota</taxon>
    </lineage>
</organism>
<gene>
    <name evidence="1" type="ORF">AL399_04645</name>
</gene>
<dbReference type="AlphaFoldDB" id="A0A0Q4AY28"/>
<evidence type="ECO:0008006" key="3">
    <source>
        <dbReference type="Google" id="ProtNLM"/>
    </source>
</evidence>
<reference evidence="1" key="1">
    <citation type="submission" date="2015-08" db="EMBL/GenBank/DDBJ databases">
        <title>Candidatus Bacteriodes Periocalifornicus.</title>
        <authorList>
            <person name="McLean J.S."/>
            <person name="Kelley S."/>
        </authorList>
    </citation>
    <scope>NUCLEOTIDE SEQUENCE [LARGE SCALE GENOMIC DNA]</scope>
    <source>
        <strain evidence="1">12B</strain>
    </source>
</reference>
<dbReference type="STRING" id="1702214.AL399_04645"/>
<proteinExistence type="predicted"/>
<evidence type="ECO:0000313" key="1">
    <source>
        <dbReference type="EMBL" id="KQM08947.1"/>
    </source>
</evidence>
<sequence length="346" mass="39345">MGRWGGAIIHLQPRTIAEARVKGNAQGIEDKGKVVVYQVKPEQYSPFAKAEKVLRRLPGIEEPERGVFRIAGNQQNARILIDGVEATQMELENLDAQEIVRVETKVLSGRNTEGYEGEINIIRQRVKRLQFKGESRLGALLHPPKDPGGLVRQNLTLRTPWMDLVANGRYIPNVQSIESETWRGGTRILRTERRNLLEQFDAQGRANFFFTPRLKTSLMYSLFGANRHQTGRWIRPSMADEKFRQRNLDRLQRGDAIAIWEVADHHSLEAQFQVFEYHTRNYIPGYTSAASTLLSYHGRAGYEFDSLRLFWLTHDVEVGGELCVSAESFAGRGLRVHKYGGAGLCI</sequence>
<dbReference type="SUPFAM" id="SSF56935">
    <property type="entry name" value="Porins"/>
    <property type="match status" value="1"/>
</dbReference>
<keyword evidence="2" id="KW-1185">Reference proteome</keyword>
<accession>A0A0Q4AY28</accession>
<evidence type="ECO:0000313" key="2">
    <source>
        <dbReference type="Proteomes" id="UP000054172"/>
    </source>
</evidence>
<dbReference type="Proteomes" id="UP000054172">
    <property type="component" value="Unassembled WGS sequence"/>
</dbReference>
<dbReference type="PATRIC" id="fig|1702214.3.peg.1841"/>
<protein>
    <recommendedName>
        <fullName evidence="3">TonB-dependent receptor plug domain-containing protein</fullName>
    </recommendedName>
</protein>
<name>A0A0Q4AY28_9BACT</name>
<comment type="caution">
    <text evidence="1">The sequence shown here is derived from an EMBL/GenBank/DDBJ whole genome shotgun (WGS) entry which is preliminary data.</text>
</comment>